<dbReference type="Proteomes" id="UP001206925">
    <property type="component" value="Unassembled WGS sequence"/>
</dbReference>
<feature type="non-terminal residue" evidence="1">
    <location>
        <position position="1"/>
    </location>
</feature>
<sequence length="136" mass="15840">QMMSVTADMQQMMSVTADVQQMMNPGPTSSVWCFFSCSLSILHHVVRLIIKRFLNWVASRRRGWLINTHHVRGPMTLICSSDFEDLQRDIRLFSQSTASDEDIWEWTVESKSEFNVKSVKNLIWNSTETNSSFQFK</sequence>
<gene>
    <name evidence="1" type="ORF">M8C21_026319</name>
</gene>
<evidence type="ECO:0000313" key="1">
    <source>
        <dbReference type="EMBL" id="KAI7750222.1"/>
    </source>
</evidence>
<keyword evidence="2" id="KW-1185">Reference proteome</keyword>
<proteinExistence type="predicted"/>
<dbReference type="AlphaFoldDB" id="A0AAD5GP84"/>
<reference evidence="1" key="1">
    <citation type="submission" date="2022-06" db="EMBL/GenBank/DDBJ databases">
        <title>Uncovering the hologenomic basis of an extraordinary plant invasion.</title>
        <authorList>
            <person name="Bieker V.C."/>
            <person name="Martin M.D."/>
            <person name="Gilbert T."/>
            <person name="Hodgins K."/>
            <person name="Battlay P."/>
            <person name="Petersen B."/>
            <person name="Wilson J."/>
        </authorList>
    </citation>
    <scope>NUCLEOTIDE SEQUENCE</scope>
    <source>
        <strain evidence="1">AA19_3_7</strain>
        <tissue evidence="1">Leaf</tissue>
    </source>
</reference>
<comment type="caution">
    <text evidence="1">The sequence shown here is derived from an EMBL/GenBank/DDBJ whole genome shotgun (WGS) entry which is preliminary data.</text>
</comment>
<protein>
    <submittedName>
        <fullName evidence="1">Uncharacterized protein</fullName>
    </submittedName>
</protein>
<accession>A0AAD5GP84</accession>
<organism evidence="1 2">
    <name type="scientific">Ambrosia artemisiifolia</name>
    <name type="common">Common ragweed</name>
    <dbReference type="NCBI Taxonomy" id="4212"/>
    <lineage>
        <taxon>Eukaryota</taxon>
        <taxon>Viridiplantae</taxon>
        <taxon>Streptophyta</taxon>
        <taxon>Embryophyta</taxon>
        <taxon>Tracheophyta</taxon>
        <taxon>Spermatophyta</taxon>
        <taxon>Magnoliopsida</taxon>
        <taxon>eudicotyledons</taxon>
        <taxon>Gunneridae</taxon>
        <taxon>Pentapetalae</taxon>
        <taxon>asterids</taxon>
        <taxon>campanulids</taxon>
        <taxon>Asterales</taxon>
        <taxon>Asteraceae</taxon>
        <taxon>Asteroideae</taxon>
        <taxon>Heliantheae alliance</taxon>
        <taxon>Heliantheae</taxon>
        <taxon>Ambrosia</taxon>
    </lineage>
</organism>
<name>A0AAD5GP84_AMBAR</name>
<evidence type="ECO:0000313" key="2">
    <source>
        <dbReference type="Proteomes" id="UP001206925"/>
    </source>
</evidence>
<dbReference type="EMBL" id="JAMZMK010006189">
    <property type="protein sequence ID" value="KAI7750222.1"/>
    <property type="molecule type" value="Genomic_DNA"/>
</dbReference>